<organism evidence="3 4">
    <name type="scientific">Lingula anatina</name>
    <name type="common">Brachiopod</name>
    <name type="synonym">Lingula unguis</name>
    <dbReference type="NCBI Taxonomy" id="7574"/>
    <lineage>
        <taxon>Eukaryota</taxon>
        <taxon>Metazoa</taxon>
        <taxon>Spiralia</taxon>
        <taxon>Lophotrochozoa</taxon>
        <taxon>Brachiopoda</taxon>
        <taxon>Linguliformea</taxon>
        <taxon>Lingulata</taxon>
        <taxon>Lingulida</taxon>
        <taxon>Linguloidea</taxon>
        <taxon>Lingulidae</taxon>
        <taxon>Lingula</taxon>
    </lineage>
</organism>
<dbReference type="GO" id="GO:0005739">
    <property type="term" value="C:mitochondrion"/>
    <property type="evidence" value="ECO:0007669"/>
    <property type="project" value="TreeGrafter"/>
</dbReference>
<keyword evidence="3" id="KW-1185">Reference proteome</keyword>
<sequence length="163" mass="17701">MNVFKSSILALAKNFRKCSNRIISYKIGDTAELTKTFTKEDVSVFAQITGDSNPIHQDEDFAKSSLFGRPIVHGVLVNGLISAVLGTKLPGPGTAVLSQELKFLSPLYIGEPVTARIEISKMNRRLVQCQAICFVPARDKIILTGTVKLLAPSGLDLNSHETS</sequence>
<dbReference type="CDD" id="cd03449">
    <property type="entry name" value="R_hydratase"/>
    <property type="match status" value="1"/>
</dbReference>
<dbReference type="GeneID" id="106171102"/>
<proteinExistence type="predicted"/>
<gene>
    <name evidence="4" type="primary">LOC106171102</name>
</gene>
<dbReference type="OrthoDB" id="3592703at2759"/>
<dbReference type="KEGG" id="lak:106171102"/>
<evidence type="ECO:0000313" key="4">
    <source>
        <dbReference type="RefSeq" id="XP_013406707.1"/>
    </source>
</evidence>
<dbReference type="InterPro" id="IPR002539">
    <property type="entry name" value="MaoC-like_dom"/>
</dbReference>
<dbReference type="SUPFAM" id="SSF54637">
    <property type="entry name" value="Thioesterase/thiol ester dehydrase-isomerase"/>
    <property type="match status" value="1"/>
</dbReference>
<evidence type="ECO:0000256" key="1">
    <source>
        <dbReference type="ARBA" id="ARBA00023239"/>
    </source>
</evidence>
<dbReference type="InterPro" id="IPR050965">
    <property type="entry name" value="UPF0336/Enoyl-CoA_hydratase"/>
</dbReference>
<name>A0A1S3J8H8_LINAN</name>
<protein>
    <submittedName>
        <fullName evidence="4">Hydroxyacyl-thioester dehydratase type 2, mitochondrial</fullName>
    </submittedName>
</protein>
<dbReference type="GO" id="GO:0018812">
    <property type="term" value="F:3-hydroxyacyl-CoA dehydratase activity"/>
    <property type="evidence" value="ECO:0007669"/>
    <property type="project" value="UniProtKB-ARBA"/>
</dbReference>
<reference evidence="4" key="1">
    <citation type="submission" date="2025-08" db="UniProtKB">
        <authorList>
            <consortium name="RefSeq"/>
        </authorList>
    </citation>
    <scope>IDENTIFICATION</scope>
    <source>
        <tissue evidence="4">Gonads</tissue>
    </source>
</reference>
<evidence type="ECO:0000259" key="2">
    <source>
        <dbReference type="Pfam" id="PF01575"/>
    </source>
</evidence>
<dbReference type="InParanoid" id="A0A1S3J8H8"/>
<dbReference type="PANTHER" id="PTHR43437:SF3">
    <property type="entry name" value="HYDROXYACYL-THIOESTER DEHYDRATASE TYPE 2, MITOCHONDRIAL"/>
    <property type="match status" value="1"/>
</dbReference>
<dbReference type="PANTHER" id="PTHR43437">
    <property type="entry name" value="HYDROXYACYL-THIOESTER DEHYDRATASE TYPE 2, MITOCHONDRIAL-RELATED"/>
    <property type="match status" value="1"/>
</dbReference>
<dbReference type="AlphaFoldDB" id="A0A1S3J8H8"/>
<dbReference type="GO" id="GO:0019171">
    <property type="term" value="F:(3R)-hydroxyacyl-[acyl-carrier-protein] dehydratase activity"/>
    <property type="evidence" value="ECO:0007669"/>
    <property type="project" value="TreeGrafter"/>
</dbReference>
<dbReference type="RefSeq" id="XP_013406707.1">
    <property type="nucleotide sequence ID" value="XM_013551253.1"/>
</dbReference>
<dbReference type="Proteomes" id="UP000085678">
    <property type="component" value="Unplaced"/>
</dbReference>
<dbReference type="GO" id="GO:0006633">
    <property type="term" value="P:fatty acid biosynthetic process"/>
    <property type="evidence" value="ECO:0007669"/>
    <property type="project" value="TreeGrafter"/>
</dbReference>
<dbReference type="Gene3D" id="3.10.129.10">
    <property type="entry name" value="Hotdog Thioesterase"/>
    <property type="match status" value="1"/>
</dbReference>
<dbReference type="Pfam" id="PF01575">
    <property type="entry name" value="MaoC_dehydratas"/>
    <property type="match status" value="1"/>
</dbReference>
<keyword evidence="1" id="KW-0456">Lyase</keyword>
<dbReference type="STRING" id="7574.A0A1S3J8H8"/>
<feature type="domain" description="MaoC-like" evidence="2">
    <location>
        <begin position="32"/>
        <end position="124"/>
    </location>
</feature>
<evidence type="ECO:0000313" key="3">
    <source>
        <dbReference type="Proteomes" id="UP000085678"/>
    </source>
</evidence>
<dbReference type="FunFam" id="3.10.129.10:FF:000042">
    <property type="entry name" value="MaoC domain protein dehydratase"/>
    <property type="match status" value="1"/>
</dbReference>
<dbReference type="InterPro" id="IPR029069">
    <property type="entry name" value="HotDog_dom_sf"/>
</dbReference>
<accession>A0A1S3J8H8</accession>